<dbReference type="EMBL" id="CP046072">
    <property type="protein sequence ID" value="QSZ42947.1"/>
    <property type="molecule type" value="Genomic_DNA"/>
</dbReference>
<accession>A0A975B2B4</accession>
<dbReference type="GO" id="GO:0030151">
    <property type="term" value="F:molybdenum ion binding"/>
    <property type="evidence" value="ECO:0007669"/>
    <property type="project" value="InterPro"/>
</dbReference>
<dbReference type="PROSITE" id="PS51340">
    <property type="entry name" value="MOSC"/>
    <property type="match status" value="1"/>
</dbReference>
<dbReference type="InterPro" id="IPR011037">
    <property type="entry name" value="Pyrv_Knase-like_insert_dom_sf"/>
</dbReference>
<evidence type="ECO:0000313" key="2">
    <source>
        <dbReference type="EMBL" id="QSZ42947.1"/>
    </source>
</evidence>
<gene>
    <name evidence="2" type="ORF">GJV85_12795</name>
</gene>
<dbReference type="GO" id="GO:0030170">
    <property type="term" value="F:pyridoxal phosphate binding"/>
    <property type="evidence" value="ECO:0007669"/>
    <property type="project" value="InterPro"/>
</dbReference>
<organism evidence="2 3">
    <name type="scientific">Sulfurimonas aquatica</name>
    <dbReference type="NCBI Taxonomy" id="2672570"/>
    <lineage>
        <taxon>Bacteria</taxon>
        <taxon>Pseudomonadati</taxon>
        <taxon>Campylobacterota</taxon>
        <taxon>Epsilonproteobacteria</taxon>
        <taxon>Campylobacterales</taxon>
        <taxon>Sulfurimonadaceae</taxon>
        <taxon>Sulfurimonas</taxon>
    </lineage>
</organism>
<dbReference type="RefSeq" id="WP_207561760.1">
    <property type="nucleotide sequence ID" value="NZ_CP046072.1"/>
</dbReference>
<dbReference type="KEGG" id="saqt:GJV85_12795"/>
<dbReference type="Pfam" id="PF03473">
    <property type="entry name" value="MOSC"/>
    <property type="match status" value="1"/>
</dbReference>
<name>A0A975B2B4_9BACT</name>
<dbReference type="InterPro" id="IPR005302">
    <property type="entry name" value="MoCF_Sase_C"/>
</dbReference>
<proteinExistence type="predicted"/>
<protein>
    <submittedName>
        <fullName evidence="2">MOSC domain-containing protein</fullName>
    </submittedName>
</protein>
<dbReference type="AlphaFoldDB" id="A0A975B2B4"/>
<feature type="domain" description="MOSC" evidence="1">
    <location>
        <begin position="23"/>
        <end position="148"/>
    </location>
</feature>
<keyword evidence="3" id="KW-1185">Reference proteome</keyword>
<dbReference type="GO" id="GO:0003824">
    <property type="term" value="F:catalytic activity"/>
    <property type="evidence" value="ECO:0007669"/>
    <property type="project" value="InterPro"/>
</dbReference>
<reference evidence="2" key="2">
    <citation type="submission" date="2021-04" db="EMBL/GenBank/DDBJ databases">
        <title>Isolation and characterization of a novel species of the genus Sulfurimonas.</title>
        <authorList>
            <person name="Fukui M."/>
        </authorList>
    </citation>
    <scope>NUCLEOTIDE SEQUENCE</scope>
    <source>
        <strain evidence="2">H1576</strain>
    </source>
</reference>
<dbReference type="Proteomes" id="UP000671852">
    <property type="component" value="Chromosome"/>
</dbReference>
<dbReference type="Gene3D" id="2.40.33.20">
    <property type="entry name" value="PK beta-barrel domain-like"/>
    <property type="match status" value="1"/>
</dbReference>
<evidence type="ECO:0000259" key="1">
    <source>
        <dbReference type="PROSITE" id="PS51340"/>
    </source>
</evidence>
<sequence>MTVHSQGKVIQLYVTNKDTTKGRQTTKKVHLDEKGIIDDKFYNKNLQRSILIASIDSYTIAKENGIEIEDGSLGENILIDINPYHLKSGDTLIIGKNELKITQNCTICQGLSSVDSKLPKLLKNDRGIFARYVKGNSEIKIGDSVLITKS</sequence>
<dbReference type="SUPFAM" id="SSF50800">
    <property type="entry name" value="PK beta-barrel domain-like"/>
    <property type="match status" value="1"/>
</dbReference>
<evidence type="ECO:0000313" key="3">
    <source>
        <dbReference type="Proteomes" id="UP000671852"/>
    </source>
</evidence>
<reference evidence="2" key="1">
    <citation type="submission" date="2019-11" db="EMBL/GenBank/DDBJ databases">
        <authorList>
            <person name="Kojima H."/>
        </authorList>
    </citation>
    <scope>NUCLEOTIDE SEQUENCE</scope>
    <source>
        <strain evidence="2">H1576</strain>
    </source>
</reference>